<dbReference type="Proteomes" id="UP000663888">
    <property type="component" value="Unassembled WGS sequence"/>
</dbReference>
<evidence type="ECO:0000313" key="13">
    <source>
        <dbReference type="Proteomes" id="UP000663888"/>
    </source>
</evidence>
<dbReference type="FunFam" id="3.30.428.10:FF:000006">
    <property type="entry name" value="m7GpppX diphosphatase"/>
    <property type="match status" value="1"/>
</dbReference>
<dbReference type="GO" id="GO:0000932">
    <property type="term" value="C:P-body"/>
    <property type="evidence" value="ECO:0007669"/>
    <property type="project" value="TreeGrafter"/>
</dbReference>
<dbReference type="PANTHER" id="PTHR12978">
    <property type="entry name" value="HISTIDINE TRIAD HIT PROTEIN MEMBER"/>
    <property type="match status" value="1"/>
</dbReference>
<dbReference type="GO" id="GO:0000340">
    <property type="term" value="F:RNA 7-methylguanosine cap binding"/>
    <property type="evidence" value="ECO:0007669"/>
    <property type="project" value="TreeGrafter"/>
</dbReference>
<comment type="catalytic activity">
    <reaction evidence="9">
        <text>a 5'-end (N(7)-methyl 5'-triphosphoguanosine)-ribonucleoside in mRNA + H2O = N(7)-methyl-GMP + a 5'-end diphospho-ribonucleoside in mRNA + 2 H(+)</text>
        <dbReference type="Rhea" id="RHEA:65388"/>
        <dbReference type="Rhea" id="RHEA-COMP:17165"/>
        <dbReference type="Rhea" id="RHEA-COMP:17167"/>
        <dbReference type="ChEBI" id="CHEBI:15377"/>
        <dbReference type="ChEBI" id="CHEBI:15378"/>
        <dbReference type="ChEBI" id="CHEBI:58285"/>
        <dbReference type="ChEBI" id="CHEBI:156461"/>
        <dbReference type="ChEBI" id="CHEBI:167616"/>
        <dbReference type="EC" id="3.6.1.59"/>
    </reaction>
</comment>
<dbReference type="Pfam" id="PF05652">
    <property type="entry name" value="DcpS"/>
    <property type="match status" value="1"/>
</dbReference>
<reference evidence="12" key="1">
    <citation type="submission" date="2021-01" db="EMBL/GenBank/DDBJ databases">
        <authorList>
            <person name="Kaushik A."/>
        </authorList>
    </citation>
    <scope>NUCLEOTIDE SEQUENCE</scope>
    <source>
        <strain evidence="12">AG4-R118</strain>
    </source>
</reference>
<evidence type="ECO:0000313" key="12">
    <source>
        <dbReference type="EMBL" id="CAE6409175.1"/>
    </source>
</evidence>
<comment type="similarity">
    <text evidence="2">Belongs to the HIT family.</text>
</comment>
<feature type="binding site" evidence="11">
    <location>
        <position position="141"/>
    </location>
    <ligand>
        <name>substrate</name>
    </ligand>
</feature>
<feature type="binding site" evidence="11">
    <location>
        <position position="173"/>
    </location>
    <ligand>
        <name>substrate</name>
    </ligand>
</feature>
<comment type="subcellular location">
    <subcellularLocation>
        <location evidence="1">Nucleus</location>
    </subcellularLocation>
</comment>
<evidence type="ECO:0000256" key="7">
    <source>
        <dbReference type="ARBA" id="ARBA00029885"/>
    </source>
</evidence>
<dbReference type="InterPro" id="IPR008594">
    <property type="entry name" value="DcpS/DCS2"/>
</dbReference>
<dbReference type="InterPro" id="IPR036265">
    <property type="entry name" value="HIT-like_sf"/>
</dbReference>
<gene>
    <name evidence="12" type="ORF">RDB_LOCUS10236</name>
</gene>
<dbReference type="EC" id="3.6.1.59" evidence="3"/>
<feature type="active site" description="Nucleophile" evidence="10">
    <location>
        <position position="243"/>
    </location>
</feature>
<evidence type="ECO:0000256" key="9">
    <source>
        <dbReference type="ARBA" id="ARBA00048222"/>
    </source>
</evidence>
<dbReference type="AlphaFoldDB" id="A0A8H2WY22"/>
<evidence type="ECO:0000256" key="2">
    <source>
        <dbReference type="ARBA" id="ARBA00010208"/>
    </source>
</evidence>
<evidence type="ECO:0000256" key="1">
    <source>
        <dbReference type="ARBA" id="ARBA00004123"/>
    </source>
</evidence>
<proteinExistence type="inferred from homology"/>
<dbReference type="Pfam" id="PF11969">
    <property type="entry name" value="DcpS_C"/>
    <property type="match status" value="1"/>
</dbReference>
<accession>A0A8H2WY22</accession>
<dbReference type="PIRSF" id="PIRSF028973">
    <property type="entry name" value="Scavenger_mRNA_decap_enz"/>
    <property type="match status" value="1"/>
</dbReference>
<feature type="binding site" evidence="11">
    <location>
        <position position="151"/>
    </location>
    <ligand>
        <name>substrate</name>
    </ligand>
</feature>
<dbReference type="GO" id="GO:0005634">
    <property type="term" value="C:nucleus"/>
    <property type="evidence" value="ECO:0007669"/>
    <property type="project" value="UniProtKB-SubCell"/>
</dbReference>
<dbReference type="GO" id="GO:0140932">
    <property type="term" value="F:5'-(N(7)-methyl 5'-triphosphoguanosine)-[mRNA] diphosphatase activity"/>
    <property type="evidence" value="ECO:0007669"/>
    <property type="project" value="UniProtKB-EC"/>
</dbReference>
<dbReference type="GO" id="GO:0000290">
    <property type="term" value="P:deadenylation-dependent decapping of nuclear-transcribed mRNA"/>
    <property type="evidence" value="ECO:0007669"/>
    <property type="project" value="InterPro"/>
</dbReference>
<evidence type="ECO:0000256" key="5">
    <source>
        <dbReference type="ARBA" id="ARBA00022801"/>
    </source>
</evidence>
<dbReference type="InterPro" id="IPR011145">
    <property type="entry name" value="Scavenger_mRNA_decap_enz_N"/>
</dbReference>
<keyword evidence="5" id="KW-0378">Hydrolase</keyword>
<evidence type="ECO:0000256" key="3">
    <source>
        <dbReference type="ARBA" id="ARBA00012520"/>
    </source>
</evidence>
<evidence type="ECO:0000256" key="8">
    <source>
        <dbReference type="ARBA" id="ARBA00030609"/>
    </source>
</evidence>
<organism evidence="12 13">
    <name type="scientific">Rhizoctonia solani</name>
    <dbReference type="NCBI Taxonomy" id="456999"/>
    <lineage>
        <taxon>Eukaryota</taxon>
        <taxon>Fungi</taxon>
        <taxon>Dikarya</taxon>
        <taxon>Basidiomycota</taxon>
        <taxon>Agaricomycotina</taxon>
        <taxon>Agaricomycetes</taxon>
        <taxon>Cantharellales</taxon>
        <taxon>Ceratobasidiaceae</taxon>
        <taxon>Rhizoctonia</taxon>
    </lineage>
</organism>
<evidence type="ECO:0000256" key="10">
    <source>
        <dbReference type="PIRSR" id="PIRSR028973-1"/>
    </source>
</evidence>
<feature type="binding site" evidence="11">
    <location>
        <begin position="234"/>
        <end position="245"/>
    </location>
    <ligand>
        <name>substrate</name>
    </ligand>
</feature>
<dbReference type="SUPFAM" id="SSF54197">
    <property type="entry name" value="HIT-like"/>
    <property type="match status" value="1"/>
</dbReference>
<dbReference type="PANTHER" id="PTHR12978:SF0">
    <property type="entry name" value="M7GPPPX DIPHOSPHATASE"/>
    <property type="match status" value="1"/>
</dbReference>
<evidence type="ECO:0000256" key="11">
    <source>
        <dbReference type="PIRSR" id="PIRSR028973-2"/>
    </source>
</evidence>
<comment type="caution">
    <text evidence="12">The sequence shown here is derived from an EMBL/GenBank/DDBJ whole genome shotgun (WGS) entry which is preliminary data.</text>
</comment>
<feature type="binding site" evidence="11">
    <location>
        <position position="171"/>
    </location>
    <ligand>
        <name>substrate</name>
    </ligand>
</feature>
<evidence type="ECO:0000256" key="6">
    <source>
        <dbReference type="ARBA" id="ARBA00023242"/>
    </source>
</evidence>
<keyword evidence="6" id="KW-0539">Nucleus</keyword>
<dbReference type="Gene3D" id="3.30.428.10">
    <property type="entry name" value="HIT-like"/>
    <property type="match status" value="1"/>
</dbReference>
<name>A0A8H2WY22_9AGAM</name>
<sequence>MAINLDRLQQFQLDHVLNEDPLSHSISILGTLPERDQEGKRIPAIIQVTKTPISAEEIISIRGVFGKLETIGQNDIYHWVLGWLGDKRSPDVKITIVENATEVHIRKFTRQSWTMVRESPQLYAQVVKPYIDGFPMSRLQWVYNILSHESEADRILFEDPSPTEGFIILPDLKWDGTTMSTFYIQAIVHTREIRSLRDIRKRHLPILRNIRKQAIKVAQDKYSLPAGQLRLFVHYQPSYYHFHVHIVTLELSGQANANVGMAHLLDDIIAMLELEPDGLSEEQGMFARMTMTYNIGKQHGLHDALVERQVSLIE</sequence>
<dbReference type="EMBL" id="CAJMWX010000232">
    <property type="protein sequence ID" value="CAE6409175.1"/>
    <property type="molecule type" value="Genomic_DNA"/>
</dbReference>
<dbReference type="SUPFAM" id="SSF102860">
    <property type="entry name" value="mRNA decapping enzyme DcpS N-terminal domain"/>
    <property type="match status" value="1"/>
</dbReference>
<evidence type="ECO:0000256" key="4">
    <source>
        <dbReference type="ARBA" id="ARBA00015636"/>
    </source>
</evidence>
<protein>
    <recommendedName>
        <fullName evidence="4">m7GpppX diphosphatase</fullName>
        <ecNumber evidence="3">3.6.1.59</ecNumber>
    </recommendedName>
    <alternativeName>
        <fullName evidence="8">Decapping scavenger enzyme</fullName>
    </alternativeName>
    <alternativeName>
        <fullName evidence="7">Scavenger mRNA-decapping enzyme DcpS</fullName>
    </alternativeName>
</protein>
<dbReference type="Gene3D" id="3.30.200.40">
    <property type="entry name" value="Scavenger mRNA decapping enzyme, N-terminal domain"/>
    <property type="match status" value="1"/>
</dbReference>